<keyword evidence="1" id="KW-0812">Transmembrane</keyword>
<dbReference type="AlphaFoldDB" id="A0A068SEI7"/>
<accession>A0A068SEI7</accession>
<sequence length="154" mass="17816">MIRFLYSASWLYQLGGIHSQGYISLASFFNLLCGVTHLVIYGHGDKAQDHVFSHPMRRFIATQLLCSIHVTSDPGCLGGWCSCLLYDTCWCDQEDSRRSPLLAPWWHSAAAQLYGGIHIEAHTAYLAQCYNTRRNRAILLYIWHFTELYLWRQE</sequence>
<dbReference type="VEuPathDB" id="FungiDB:LCOR_11547.1"/>
<feature type="transmembrane region" description="Helical" evidence="1">
    <location>
        <begin position="20"/>
        <end position="40"/>
    </location>
</feature>
<keyword evidence="1" id="KW-1133">Transmembrane helix</keyword>
<name>A0A068SEI7_9FUNG</name>
<keyword evidence="1" id="KW-0472">Membrane</keyword>
<reference evidence="2" key="1">
    <citation type="submission" date="2013-08" db="EMBL/GenBank/DDBJ databases">
        <title>Gene expansion shapes genome architecture in the human pathogen Lichtheimia corymbifera: an evolutionary genomics analysis in the ancient terrestrial Mucorales (Mucoromycotina).</title>
        <authorList>
            <person name="Schwartze V.U."/>
            <person name="Winter S."/>
            <person name="Shelest E."/>
            <person name="Marcet-Houben M."/>
            <person name="Horn F."/>
            <person name="Wehner S."/>
            <person name="Hoffmann K."/>
            <person name="Riege K."/>
            <person name="Sammeth M."/>
            <person name="Nowrousian M."/>
            <person name="Valiante V."/>
            <person name="Linde J."/>
            <person name="Jacobsen I.D."/>
            <person name="Marz M."/>
            <person name="Brakhage A.A."/>
            <person name="Gabaldon T."/>
            <person name="Bocker S."/>
            <person name="Voigt K."/>
        </authorList>
    </citation>
    <scope>NUCLEOTIDE SEQUENCE [LARGE SCALE GENOMIC DNA]</scope>
    <source>
        <strain evidence="2">FSU 9682</strain>
    </source>
</reference>
<gene>
    <name evidence="2" type="ORF">LCOR_11547.1</name>
</gene>
<keyword evidence="3" id="KW-1185">Reference proteome</keyword>
<dbReference type="EMBL" id="CBTN010000106">
    <property type="protein sequence ID" value="CDH60768.1"/>
    <property type="molecule type" value="Genomic_DNA"/>
</dbReference>
<dbReference type="Proteomes" id="UP000027586">
    <property type="component" value="Unassembled WGS sequence"/>
</dbReference>
<comment type="caution">
    <text evidence="2">The sequence shown here is derived from an EMBL/GenBank/DDBJ whole genome shotgun (WGS) entry which is preliminary data.</text>
</comment>
<protein>
    <submittedName>
        <fullName evidence="2">Uncharacterized protein</fullName>
    </submittedName>
</protein>
<evidence type="ECO:0000256" key="1">
    <source>
        <dbReference type="SAM" id="Phobius"/>
    </source>
</evidence>
<evidence type="ECO:0000313" key="3">
    <source>
        <dbReference type="Proteomes" id="UP000027586"/>
    </source>
</evidence>
<proteinExistence type="predicted"/>
<evidence type="ECO:0000313" key="2">
    <source>
        <dbReference type="EMBL" id="CDH60768.1"/>
    </source>
</evidence>
<organism evidence="2 3">
    <name type="scientific">Lichtheimia corymbifera JMRC:FSU:9682</name>
    <dbReference type="NCBI Taxonomy" id="1263082"/>
    <lineage>
        <taxon>Eukaryota</taxon>
        <taxon>Fungi</taxon>
        <taxon>Fungi incertae sedis</taxon>
        <taxon>Mucoromycota</taxon>
        <taxon>Mucoromycotina</taxon>
        <taxon>Mucoromycetes</taxon>
        <taxon>Mucorales</taxon>
        <taxon>Lichtheimiaceae</taxon>
        <taxon>Lichtheimia</taxon>
    </lineage>
</organism>